<accession>A0A084QSZ3</accession>
<dbReference type="PANTHER" id="PTHR22684">
    <property type="entry name" value="NULP1-RELATED"/>
    <property type="match status" value="1"/>
</dbReference>
<dbReference type="GO" id="GO:0072344">
    <property type="term" value="P:rescue of stalled ribosome"/>
    <property type="evidence" value="ECO:0007669"/>
    <property type="project" value="TreeGrafter"/>
</dbReference>
<dbReference type="InterPro" id="IPR011990">
    <property type="entry name" value="TPR-like_helical_dom_sf"/>
</dbReference>
<reference evidence="2 3" key="1">
    <citation type="journal article" date="2014" name="BMC Genomics">
        <title>Comparative genome sequencing reveals chemotype-specific gene clusters in the toxigenic black mold Stachybotrys.</title>
        <authorList>
            <person name="Semeiks J."/>
            <person name="Borek D."/>
            <person name="Otwinowski Z."/>
            <person name="Grishin N.V."/>
        </authorList>
    </citation>
    <scope>NUCLEOTIDE SEQUENCE [LARGE SCALE GENOMIC DNA]</scope>
    <source>
        <strain evidence="2 3">IBT 40285</strain>
    </source>
</reference>
<feature type="compositionally biased region" description="Basic residues" evidence="1">
    <location>
        <begin position="1"/>
        <end position="10"/>
    </location>
</feature>
<dbReference type="GO" id="GO:1990112">
    <property type="term" value="C:RQC complex"/>
    <property type="evidence" value="ECO:0007669"/>
    <property type="project" value="TreeGrafter"/>
</dbReference>
<feature type="region of interest" description="Disordered" evidence="1">
    <location>
        <begin position="1"/>
        <end position="116"/>
    </location>
</feature>
<dbReference type="OMA" id="IWGKMPP"/>
<dbReference type="PANTHER" id="PTHR22684:SF0">
    <property type="entry name" value="RIBOSOME QUALITY CONTROL COMPLEX SUBUNIT TCF25"/>
    <property type="match status" value="1"/>
</dbReference>
<dbReference type="OrthoDB" id="205993at2759"/>
<evidence type="ECO:0000256" key="1">
    <source>
        <dbReference type="SAM" id="MobiDB-lite"/>
    </source>
</evidence>
<evidence type="ECO:0000313" key="2">
    <source>
        <dbReference type="EMBL" id="KFA67078.1"/>
    </source>
</evidence>
<keyword evidence="3" id="KW-1185">Reference proteome</keyword>
<proteinExistence type="predicted"/>
<dbReference type="STRING" id="1283841.A0A084QSZ3"/>
<dbReference type="InterPro" id="IPR006994">
    <property type="entry name" value="TCF25/Rqc1"/>
</dbReference>
<dbReference type="EMBL" id="KL660255">
    <property type="protein sequence ID" value="KFA67078.1"/>
    <property type="molecule type" value="Genomic_DNA"/>
</dbReference>
<sequence length="705" mass="80021">MSTRQLRKLQKQRELAQASEGAKEDIEASDESDELARPAPRPRVSLFAALGGEDEDEEEDEADAGEKVRKDSTDLTQPQTAEPEKKSKKKKKKKKKKAAATTTAVAASAEPEATDEDEIDKAIKELQINTLQNAAAAGTVTPSHRTSELLKINTYHLKALNEMRNLFGREAMEAADAEEAQENTRRRRGAVNRQVDLETYLREPPGAKKLPEVTLRRNIFIQGRDHWPRQTSGGLSLKEVRQAPDGSWTEYAFCHEKDYDAMQTTFFAMVQMGDPMRLVHMLKECPYHVSTQLQVSAVAKQDQNMALASELCERALFTFGRLATLSFRQNIEAGRARLDFRRPENREFWLAGFHYIRSLIRKGTYRTALEWAKLIYTLDPEDPYAMRHLIHFLAVRAHESRWLVDFLNEMERTNENRDLAYLQQTLVLAKLQMGKLDEARQDLTRGMQRLPWLYCALFQELNLDAPPSIWGIHADSDARSFWVKLYTLKTKDLWNNTQATDLLKSVAKALDRIDVTELPRDDAPADRGATRLVYLEGETSLLGVAPRHLLESQPNYDFDPLPPPEEENIFTNESTHLPWLQQDHRRNGQTQEMLEQMQNLLGRRAVRLGPVGDADEDEAAAELEDDEELRRDLEAHAARANEPGLLATLMQLLGVGRAADQRNDGADRADSSSDEMPELDVNNGEMREDLPGSWPEEDAGSGNER</sequence>
<protein>
    <recommendedName>
        <fullName evidence="4">Transcription factor 25</fullName>
    </recommendedName>
</protein>
<feature type="compositionally biased region" description="Acidic residues" evidence="1">
    <location>
        <begin position="52"/>
        <end position="63"/>
    </location>
</feature>
<gene>
    <name evidence="2" type="ORF">S40285_02980</name>
</gene>
<feature type="compositionally biased region" description="Basic and acidic residues" evidence="1">
    <location>
        <begin position="660"/>
        <end position="671"/>
    </location>
</feature>
<dbReference type="AlphaFoldDB" id="A0A084QSZ3"/>
<evidence type="ECO:0008006" key="4">
    <source>
        <dbReference type="Google" id="ProtNLM"/>
    </source>
</evidence>
<dbReference type="Gene3D" id="1.25.40.10">
    <property type="entry name" value="Tetratricopeptide repeat domain"/>
    <property type="match status" value="1"/>
</dbReference>
<feature type="compositionally biased region" description="Low complexity" evidence="1">
    <location>
        <begin position="99"/>
        <end position="111"/>
    </location>
</feature>
<feature type="compositionally biased region" description="Basic residues" evidence="1">
    <location>
        <begin position="86"/>
        <end position="98"/>
    </location>
</feature>
<evidence type="ECO:0000313" key="3">
    <source>
        <dbReference type="Proteomes" id="UP000028524"/>
    </source>
</evidence>
<feature type="region of interest" description="Disordered" evidence="1">
    <location>
        <begin position="660"/>
        <end position="705"/>
    </location>
</feature>
<dbReference type="Proteomes" id="UP000028524">
    <property type="component" value="Unassembled WGS sequence"/>
</dbReference>
<feature type="compositionally biased region" description="Basic and acidic residues" evidence="1">
    <location>
        <begin position="64"/>
        <end position="73"/>
    </location>
</feature>
<organism evidence="2 3">
    <name type="scientific">Stachybotrys chlorohalonatus (strain IBT 40285)</name>
    <dbReference type="NCBI Taxonomy" id="1283841"/>
    <lineage>
        <taxon>Eukaryota</taxon>
        <taxon>Fungi</taxon>
        <taxon>Dikarya</taxon>
        <taxon>Ascomycota</taxon>
        <taxon>Pezizomycotina</taxon>
        <taxon>Sordariomycetes</taxon>
        <taxon>Hypocreomycetidae</taxon>
        <taxon>Hypocreales</taxon>
        <taxon>Stachybotryaceae</taxon>
        <taxon>Stachybotrys</taxon>
    </lineage>
</organism>
<dbReference type="HOGENOM" id="CLU_008321_1_0_1"/>
<dbReference type="InParanoid" id="A0A084QSZ3"/>
<dbReference type="Pfam" id="PF04910">
    <property type="entry name" value="Tcf25"/>
    <property type="match status" value="1"/>
</dbReference>
<dbReference type="GO" id="GO:1990116">
    <property type="term" value="P:ribosome-associated ubiquitin-dependent protein catabolic process"/>
    <property type="evidence" value="ECO:0007669"/>
    <property type="project" value="TreeGrafter"/>
</dbReference>
<name>A0A084QSZ3_STAC4</name>